<dbReference type="Proteomes" id="UP001323798">
    <property type="component" value="Chromosome"/>
</dbReference>
<evidence type="ECO:0000259" key="1">
    <source>
        <dbReference type="Pfam" id="PF00535"/>
    </source>
</evidence>
<evidence type="ECO:0000313" key="3">
    <source>
        <dbReference type="Proteomes" id="UP001323798"/>
    </source>
</evidence>
<evidence type="ECO:0000313" key="2">
    <source>
        <dbReference type="EMBL" id="WPR88480.1"/>
    </source>
</evidence>
<dbReference type="RefSeq" id="WP_320941199.1">
    <property type="nucleotide sequence ID" value="NZ_BAABEU010000006.1"/>
</dbReference>
<keyword evidence="2" id="KW-0328">Glycosyltransferase</keyword>
<keyword evidence="3" id="KW-1185">Reference proteome</keyword>
<dbReference type="EC" id="2.4.-.-" evidence="2"/>
<gene>
    <name evidence="2" type="ORF">SM116_11910</name>
</gene>
<dbReference type="Pfam" id="PF00535">
    <property type="entry name" value="Glycos_transf_2"/>
    <property type="match status" value="1"/>
</dbReference>
<protein>
    <submittedName>
        <fullName evidence="2">Glycosyltransferase family 2 protein</fullName>
        <ecNumber evidence="2">2.4.-.-</ecNumber>
    </submittedName>
</protein>
<name>A0ABZ0SIA3_9MICO</name>
<sequence>MSRPVVTVLVPGRDVGAFAAEAIASLRAQTFADWAAILVDDGSADVTSTVFDNAAAEDDRIRVIRHAESRGLGAARNAALELVDTPYVGFLDADDILRPRALERLVATVTATGSDLVVGAYVRLRPDVDGGYRTGEVQPWVSASTDPERHGVTLATHPAAAGNIVAWSKLSRTELWDGLRFPEGRAYEDQVVAQRLYTRAEAFDVIPDIVVEWRERADGTSITQRKAELPILRDYLDALAGGIAVLDERRLDAAAASRVSLIFRLDLPPLLQIARTHADPEYRALLEAFVRDLAMRPGAPKRADDLVALG</sequence>
<accession>A0ABZ0SIA3</accession>
<organism evidence="2 3">
    <name type="scientific">Microbacterium rhizosphaerae</name>
    <dbReference type="NCBI Taxonomy" id="1678237"/>
    <lineage>
        <taxon>Bacteria</taxon>
        <taxon>Bacillati</taxon>
        <taxon>Actinomycetota</taxon>
        <taxon>Actinomycetes</taxon>
        <taxon>Micrococcales</taxon>
        <taxon>Microbacteriaceae</taxon>
        <taxon>Microbacterium</taxon>
    </lineage>
</organism>
<reference evidence="2 3" key="1">
    <citation type="submission" date="2023-11" db="EMBL/GenBank/DDBJ databases">
        <title>Genome sequence of Microbacterium rhizosphaerae KACC 19337.</title>
        <authorList>
            <person name="Choi H."/>
            <person name="Kim S."/>
            <person name="Kim Y."/>
            <person name="Kwon S.-W."/>
            <person name="Heo J."/>
        </authorList>
    </citation>
    <scope>NUCLEOTIDE SEQUENCE [LARGE SCALE GENOMIC DNA]</scope>
    <source>
        <strain evidence="2 3">KACC 19337</strain>
    </source>
</reference>
<dbReference type="GO" id="GO:0016757">
    <property type="term" value="F:glycosyltransferase activity"/>
    <property type="evidence" value="ECO:0007669"/>
    <property type="project" value="UniProtKB-KW"/>
</dbReference>
<dbReference type="Gene3D" id="3.90.550.10">
    <property type="entry name" value="Spore Coat Polysaccharide Biosynthesis Protein SpsA, Chain A"/>
    <property type="match status" value="1"/>
</dbReference>
<dbReference type="PANTHER" id="PTHR22916:SF3">
    <property type="entry name" value="UDP-GLCNAC:BETAGAL BETA-1,3-N-ACETYLGLUCOSAMINYLTRANSFERASE-LIKE PROTEIN 1"/>
    <property type="match status" value="1"/>
</dbReference>
<feature type="domain" description="Glycosyltransferase 2-like" evidence="1">
    <location>
        <begin position="8"/>
        <end position="134"/>
    </location>
</feature>
<dbReference type="SUPFAM" id="SSF53448">
    <property type="entry name" value="Nucleotide-diphospho-sugar transferases"/>
    <property type="match status" value="1"/>
</dbReference>
<dbReference type="InterPro" id="IPR001173">
    <property type="entry name" value="Glyco_trans_2-like"/>
</dbReference>
<dbReference type="PANTHER" id="PTHR22916">
    <property type="entry name" value="GLYCOSYLTRANSFERASE"/>
    <property type="match status" value="1"/>
</dbReference>
<keyword evidence="2" id="KW-0808">Transferase</keyword>
<proteinExistence type="predicted"/>
<dbReference type="InterPro" id="IPR029044">
    <property type="entry name" value="Nucleotide-diphossugar_trans"/>
</dbReference>
<dbReference type="CDD" id="cd00761">
    <property type="entry name" value="Glyco_tranf_GTA_type"/>
    <property type="match status" value="1"/>
</dbReference>
<dbReference type="EMBL" id="CP139368">
    <property type="protein sequence ID" value="WPR88480.1"/>
    <property type="molecule type" value="Genomic_DNA"/>
</dbReference>